<evidence type="ECO:0000256" key="2">
    <source>
        <dbReference type="PIRSR" id="PIRSR600101-2"/>
    </source>
</evidence>
<feature type="binding site" evidence="2">
    <location>
        <position position="167"/>
    </location>
    <ligand>
        <name>L-glutamate</name>
        <dbReference type="ChEBI" id="CHEBI:29985"/>
    </ligand>
</feature>
<evidence type="ECO:0000313" key="3">
    <source>
        <dbReference type="EMBL" id="KAF3440194.1"/>
    </source>
</evidence>
<evidence type="ECO:0000313" key="4">
    <source>
        <dbReference type="Proteomes" id="UP000796880"/>
    </source>
</evidence>
<dbReference type="InterPro" id="IPR000101">
    <property type="entry name" value="GGT_peptidase"/>
</dbReference>
<proteinExistence type="predicted"/>
<protein>
    <submittedName>
        <fullName evidence="3">Uncharacterized protein</fullName>
    </submittedName>
</protein>
<dbReference type="Proteomes" id="UP000796880">
    <property type="component" value="Unassembled WGS sequence"/>
</dbReference>
<dbReference type="GO" id="GO:0005886">
    <property type="term" value="C:plasma membrane"/>
    <property type="evidence" value="ECO:0007669"/>
    <property type="project" value="TreeGrafter"/>
</dbReference>
<organism evidence="3 4">
    <name type="scientific">Rhamnella rubrinervis</name>
    <dbReference type="NCBI Taxonomy" id="2594499"/>
    <lineage>
        <taxon>Eukaryota</taxon>
        <taxon>Viridiplantae</taxon>
        <taxon>Streptophyta</taxon>
        <taxon>Embryophyta</taxon>
        <taxon>Tracheophyta</taxon>
        <taxon>Spermatophyta</taxon>
        <taxon>Magnoliopsida</taxon>
        <taxon>eudicotyledons</taxon>
        <taxon>Gunneridae</taxon>
        <taxon>Pentapetalae</taxon>
        <taxon>rosids</taxon>
        <taxon>fabids</taxon>
        <taxon>Rosales</taxon>
        <taxon>Rhamnaceae</taxon>
        <taxon>rhamnoid group</taxon>
        <taxon>Rhamneae</taxon>
        <taxon>Rhamnella</taxon>
    </lineage>
</organism>
<feature type="binding site" evidence="2">
    <location>
        <begin position="144"/>
        <end position="145"/>
    </location>
    <ligand>
        <name>L-glutamate</name>
        <dbReference type="ChEBI" id="CHEBI:29985"/>
    </ligand>
</feature>
<feature type="active site" description="Nucleophile" evidence="1">
    <location>
        <position position="92"/>
    </location>
</feature>
<name>A0A8K0E6C3_9ROSA</name>
<gene>
    <name evidence="3" type="ORF">FNV43_RR18475</name>
</gene>
<dbReference type="Gene3D" id="1.10.246.130">
    <property type="match status" value="1"/>
</dbReference>
<dbReference type="AlphaFoldDB" id="A0A8K0E6C3"/>
<dbReference type="SUPFAM" id="SSF56235">
    <property type="entry name" value="N-terminal nucleophile aminohydrolases (Ntn hydrolases)"/>
    <property type="match status" value="1"/>
</dbReference>
<dbReference type="PANTHER" id="PTHR11686">
    <property type="entry name" value="GAMMA GLUTAMYL TRANSPEPTIDASE"/>
    <property type="match status" value="1"/>
</dbReference>
<dbReference type="InterPro" id="IPR043137">
    <property type="entry name" value="GGT_ssub_C"/>
</dbReference>
<comment type="caution">
    <text evidence="3">The sequence shown here is derived from an EMBL/GenBank/DDBJ whole genome shotgun (WGS) entry which is preliminary data.</text>
</comment>
<evidence type="ECO:0000256" key="1">
    <source>
        <dbReference type="PIRSR" id="PIRSR600101-1"/>
    </source>
</evidence>
<dbReference type="EMBL" id="VOIH02000008">
    <property type="protein sequence ID" value="KAF3440194.1"/>
    <property type="molecule type" value="Genomic_DNA"/>
</dbReference>
<dbReference type="GO" id="GO:0036374">
    <property type="term" value="F:glutathione hydrolase activity"/>
    <property type="evidence" value="ECO:0007669"/>
    <property type="project" value="InterPro"/>
</dbReference>
<sequence length="256" mass="28138">MGVSCFQDFYNGSVGFNLVRDIRKAGEIEALKHAFAVKMNLGDPDFVDVSKVLSDMLSPKFAKELKKTIYDNMTFDPGHYGGRWNQINDHGTSHLSIVDRERNAISMTTTDFHHQRQLTLSAQEKAVIIHVTYNSPEENSCTITTMCLLYMIVQDKQLKGVVGASGGSMIIAGTAELLPNKVYYENWTTVIGDHFEVPAHIREDLQKKGHVLEALAGGTICQFIALGDAETSKENGDVGKLVAVSDPRKGGIPSGY</sequence>
<dbReference type="Gene3D" id="3.60.20.40">
    <property type="match status" value="1"/>
</dbReference>
<dbReference type="PANTHER" id="PTHR11686:SF34">
    <property type="entry name" value="GLUTATHIONE HYDROLASE 1-RELATED"/>
    <property type="match status" value="1"/>
</dbReference>
<dbReference type="OrthoDB" id="1081007at2759"/>
<keyword evidence="4" id="KW-1185">Reference proteome</keyword>
<accession>A0A8K0E6C3</accession>
<dbReference type="GO" id="GO:0006751">
    <property type="term" value="P:glutathione catabolic process"/>
    <property type="evidence" value="ECO:0007669"/>
    <property type="project" value="InterPro"/>
</dbReference>
<dbReference type="InterPro" id="IPR029055">
    <property type="entry name" value="Ntn_hydrolases_N"/>
</dbReference>
<dbReference type="InterPro" id="IPR043138">
    <property type="entry name" value="GGT_lsub"/>
</dbReference>
<dbReference type="Pfam" id="PF01019">
    <property type="entry name" value="G_glu_transpept"/>
    <property type="match status" value="1"/>
</dbReference>
<reference evidence="3" key="1">
    <citation type="submission" date="2020-03" db="EMBL/GenBank/DDBJ databases">
        <title>A high-quality chromosome-level genome assembly of a woody plant with both climbing and erect habits, Rhamnella rubrinervis.</title>
        <authorList>
            <person name="Lu Z."/>
            <person name="Yang Y."/>
            <person name="Zhu X."/>
            <person name="Sun Y."/>
        </authorList>
    </citation>
    <scope>NUCLEOTIDE SEQUENCE</scope>
    <source>
        <strain evidence="3">BYM</strain>
        <tissue evidence="3">Leaf</tissue>
    </source>
</reference>